<organism evidence="4 5">
    <name type="scientific">Phlebiopsis gigantea (strain 11061_1 CR5-6)</name>
    <name type="common">White-rot fungus</name>
    <name type="synonym">Peniophora gigantea</name>
    <dbReference type="NCBI Taxonomy" id="745531"/>
    <lineage>
        <taxon>Eukaryota</taxon>
        <taxon>Fungi</taxon>
        <taxon>Dikarya</taxon>
        <taxon>Basidiomycota</taxon>
        <taxon>Agaricomycotina</taxon>
        <taxon>Agaricomycetes</taxon>
        <taxon>Polyporales</taxon>
        <taxon>Phanerochaetaceae</taxon>
        <taxon>Phlebiopsis</taxon>
    </lineage>
</organism>
<sequence length="548" mass="60447">MENLAAIGFGLGLRALIDSFTYRSYVTSALVGLWEGVVLNHFLAKYPTSVEPYLAFAFRLVVDFIFTESISRELITLLWTGLGMLLADVSLQVSSDYRFRRLWRRTQQKMPVRSSSRSLPPRVRFYEDPDSPSTGDSSSTVASSPVPVRPTTTPLPGRYDQWSEVTPSTATERSPVPSNIAPSVNEDDYLPSEVPLPRSPYDLEYVSLPVIPDSHSINTGPPSRPLTGASYPTIPDDIADHYDRPLSPRSGLTTPRSDRSGLPGDVEDRPRIHSGLTTPENARSPLQVSTTGLPSQTFTAASGKQPRLILVDPSPVGLPEGITFPVPQPAIPPVSDIPNIPTPDEPQGAGKGLHTRTPPPSFQEAMNDATAPDELESLLDQESVISGAEKSAVVARADEIRKKAKEQEKERDRIRNEWRKAERQGRYFDALRLELELEDAQAAVNQMHAKAARRYYHAHNLERKPHEVDVHRLTTDEALTQVKRGIRYAMIQGSPELRIICGKGIHSKGNVPVLKGAIIDELKKKYHIPAPEDPKNAGVLVVSLPSQT</sequence>
<evidence type="ECO:0000313" key="5">
    <source>
        <dbReference type="Proteomes" id="UP000053257"/>
    </source>
</evidence>
<dbReference type="OrthoDB" id="3231855at2759"/>
<dbReference type="PANTHER" id="PTHR47417:SF1">
    <property type="entry name" value="SMR DOMAIN-CONTAINING PROTEIN YPL199C"/>
    <property type="match status" value="1"/>
</dbReference>
<gene>
    <name evidence="4" type="ORF">PHLGIDRAFT_27820</name>
</gene>
<evidence type="ECO:0000313" key="4">
    <source>
        <dbReference type="EMBL" id="KIP11579.1"/>
    </source>
</evidence>
<feature type="compositionally biased region" description="Polar residues" evidence="2">
    <location>
        <begin position="275"/>
        <end position="302"/>
    </location>
</feature>
<feature type="region of interest" description="Disordered" evidence="2">
    <location>
        <begin position="214"/>
        <end position="306"/>
    </location>
</feature>
<name>A0A0C3P192_PHLG1</name>
<dbReference type="InterPro" id="IPR036063">
    <property type="entry name" value="Smr_dom_sf"/>
</dbReference>
<dbReference type="InterPro" id="IPR053020">
    <property type="entry name" value="Smr_domain_protein"/>
</dbReference>
<dbReference type="Gene3D" id="3.30.1370.110">
    <property type="match status" value="1"/>
</dbReference>
<dbReference type="PROSITE" id="PS50828">
    <property type="entry name" value="SMR"/>
    <property type="match status" value="1"/>
</dbReference>
<accession>A0A0C3P192</accession>
<dbReference type="InterPro" id="IPR002625">
    <property type="entry name" value="Smr_dom"/>
</dbReference>
<proteinExistence type="predicted"/>
<feature type="compositionally biased region" description="Polar residues" evidence="2">
    <location>
        <begin position="163"/>
        <end position="182"/>
    </location>
</feature>
<dbReference type="PANTHER" id="PTHR47417">
    <property type="entry name" value="SMR DOMAIN-CONTAINING PROTEIN YPL199C"/>
    <property type="match status" value="1"/>
</dbReference>
<evidence type="ECO:0000256" key="2">
    <source>
        <dbReference type="SAM" id="MobiDB-lite"/>
    </source>
</evidence>
<dbReference type="AlphaFoldDB" id="A0A0C3P192"/>
<dbReference type="EMBL" id="KN840445">
    <property type="protein sequence ID" value="KIP11579.1"/>
    <property type="molecule type" value="Genomic_DNA"/>
</dbReference>
<keyword evidence="5" id="KW-1185">Reference proteome</keyword>
<feature type="coiled-coil region" evidence="1">
    <location>
        <begin position="390"/>
        <end position="450"/>
    </location>
</feature>
<dbReference type="STRING" id="745531.A0A0C3P192"/>
<keyword evidence="1" id="KW-0175">Coiled coil</keyword>
<feature type="compositionally biased region" description="Low complexity" evidence="2">
    <location>
        <begin position="112"/>
        <end position="123"/>
    </location>
</feature>
<feature type="domain" description="Smr" evidence="3">
    <location>
        <begin position="468"/>
        <end position="545"/>
    </location>
</feature>
<evidence type="ECO:0000256" key="1">
    <source>
        <dbReference type="SAM" id="Coils"/>
    </source>
</evidence>
<reference evidence="4 5" key="1">
    <citation type="journal article" date="2014" name="PLoS Genet.">
        <title>Analysis of the Phlebiopsis gigantea genome, transcriptome and secretome provides insight into its pioneer colonization strategies of wood.</title>
        <authorList>
            <person name="Hori C."/>
            <person name="Ishida T."/>
            <person name="Igarashi K."/>
            <person name="Samejima M."/>
            <person name="Suzuki H."/>
            <person name="Master E."/>
            <person name="Ferreira P."/>
            <person name="Ruiz-Duenas F.J."/>
            <person name="Held B."/>
            <person name="Canessa P."/>
            <person name="Larrondo L.F."/>
            <person name="Schmoll M."/>
            <person name="Druzhinina I.S."/>
            <person name="Kubicek C.P."/>
            <person name="Gaskell J.A."/>
            <person name="Kersten P."/>
            <person name="St John F."/>
            <person name="Glasner J."/>
            <person name="Sabat G."/>
            <person name="Splinter BonDurant S."/>
            <person name="Syed K."/>
            <person name="Yadav J."/>
            <person name="Mgbeahuruike A.C."/>
            <person name="Kovalchuk A."/>
            <person name="Asiegbu F.O."/>
            <person name="Lackner G."/>
            <person name="Hoffmeister D."/>
            <person name="Rencoret J."/>
            <person name="Gutierrez A."/>
            <person name="Sun H."/>
            <person name="Lindquist E."/>
            <person name="Barry K."/>
            <person name="Riley R."/>
            <person name="Grigoriev I.V."/>
            <person name="Henrissat B."/>
            <person name="Kues U."/>
            <person name="Berka R.M."/>
            <person name="Martinez A.T."/>
            <person name="Covert S.F."/>
            <person name="Blanchette R.A."/>
            <person name="Cullen D."/>
        </authorList>
    </citation>
    <scope>NUCLEOTIDE SEQUENCE [LARGE SCALE GENOMIC DNA]</scope>
    <source>
        <strain evidence="4 5">11061_1 CR5-6</strain>
    </source>
</reference>
<protein>
    <recommendedName>
        <fullName evidence="3">Smr domain-containing protein</fullName>
    </recommendedName>
</protein>
<dbReference type="Proteomes" id="UP000053257">
    <property type="component" value="Unassembled WGS sequence"/>
</dbReference>
<dbReference type="HOGENOM" id="CLU_452087_0_0_1"/>
<evidence type="ECO:0000259" key="3">
    <source>
        <dbReference type="PROSITE" id="PS50828"/>
    </source>
</evidence>
<dbReference type="SMART" id="SM00463">
    <property type="entry name" value="SMR"/>
    <property type="match status" value="1"/>
</dbReference>
<feature type="compositionally biased region" description="Low complexity" evidence="2">
    <location>
        <begin position="131"/>
        <end position="156"/>
    </location>
</feature>
<feature type="region of interest" description="Disordered" evidence="2">
    <location>
        <begin position="339"/>
        <end position="366"/>
    </location>
</feature>
<feature type="region of interest" description="Disordered" evidence="2">
    <location>
        <begin position="112"/>
        <end position="196"/>
    </location>
</feature>
<dbReference type="Pfam" id="PF01713">
    <property type="entry name" value="Smr"/>
    <property type="match status" value="1"/>
</dbReference>
<dbReference type="SUPFAM" id="SSF160443">
    <property type="entry name" value="SMR domain-like"/>
    <property type="match status" value="1"/>
</dbReference>